<dbReference type="Gene3D" id="1.10.10.60">
    <property type="entry name" value="Homeodomain-like"/>
    <property type="match status" value="2"/>
</dbReference>
<keyword evidence="2" id="KW-0238">DNA-binding</keyword>
<dbReference type="InterPro" id="IPR053142">
    <property type="entry name" value="PchR_regulatory_protein"/>
</dbReference>
<dbReference type="InterPro" id="IPR009057">
    <property type="entry name" value="Homeodomain-like_sf"/>
</dbReference>
<comment type="caution">
    <text evidence="5">The sequence shown here is derived from an EMBL/GenBank/DDBJ whole genome shotgun (WGS) entry which is preliminary data.</text>
</comment>
<dbReference type="GO" id="GO:0003700">
    <property type="term" value="F:DNA-binding transcription factor activity"/>
    <property type="evidence" value="ECO:0007669"/>
    <property type="project" value="InterPro"/>
</dbReference>
<evidence type="ECO:0000313" key="5">
    <source>
        <dbReference type="EMBL" id="REG91616.1"/>
    </source>
</evidence>
<feature type="domain" description="HTH araC/xylS-type" evidence="4">
    <location>
        <begin position="205"/>
        <end position="302"/>
    </location>
</feature>
<proteinExistence type="predicted"/>
<sequence>MQNEQKQFDRIYNSQIINLPNIKITSNQSSFMENVILHETAETSPFKRMEDVVLTFIIDGQVNSSYQGIDKPIVNTSKSCTLIYAPDDNEHRVTGNQNIDSVSIGINKRFFQDLIHPSDNWMEDIANKIERKQSFSLSKNAYRLTPKMFSILHQIRTTEFTGSLKTLYLQGLMSELMMLQFSEIMAEQNYAYELGVKEIDKHKIHELKNYIDIHYLEPLTLDSLASLCGLNSFKLKTGFKAMYQKSVFEYIRGLRMDHAFKLLSDGNSNITEVAYILGYEHVQHFSTAFKKHFGTSPGKFKF</sequence>
<evidence type="ECO:0000256" key="1">
    <source>
        <dbReference type="ARBA" id="ARBA00023015"/>
    </source>
</evidence>
<protein>
    <submittedName>
        <fullName evidence="5">AraC family transcriptional regulator</fullName>
    </submittedName>
</protein>
<evidence type="ECO:0000259" key="4">
    <source>
        <dbReference type="PROSITE" id="PS01124"/>
    </source>
</evidence>
<name>A0A3E0E3V0_9FLAO</name>
<reference evidence="5 6" key="1">
    <citation type="submission" date="2018-08" db="EMBL/GenBank/DDBJ databases">
        <title>Genomic Encyclopedia of Archaeal and Bacterial Type Strains, Phase II (KMG-II): from individual species to whole genera.</title>
        <authorList>
            <person name="Goeker M."/>
        </authorList>
    </citation>
    <scope>NUCLEOTIDE SEQUENCE [LARGE SCALE GENOMIC DNA]</scope>
    <source>
        <strain evidence="5 6">DSM 100880</strain>
    </source>
</reference>
<organism evidence="5 6">
    <name type="scientific">Flavobacterium aquicola</name>
    <dbReference type="NCBI Taxonomy" id="1682742"/>
    <lineage>
        <taxon>Bacteria</taxon>
        <taxon>Pseudomonadati</taxon>
        <taxon>Bacteroidota</taxon>
        <taxon>Flavobacteriia</taxon>
        <taxon>Flavobacteriales</taxon>
        <taxon>Flavobacteriaceae</taxon>
        <taxon>Flavobacterium</taxon>
    </lineage>
</organism>
<dbReference type="Proteomes" id="UP000257136">
    <property type="component" value="Unassembled WGS sequence"/>
</dbReference>
<dbReference type="PRINTS" id="PR00032">
    <property type="entry name" value="HTHARAC"/>
</dbReference>
<dbReference type="InterPro" id="IPR018060">
    <property type="entry name" value="HTH_AraC"/>
</dbReference>
<dbReference type="InterPro" id="IPR020449">
    <property type="entry name" value="Tscrpt_reg_AraC-type_HTH"/>
</dbReference>
<dbReference type="RefSeq" id="WP_115814920.1">
    <property type="nucleotide sequence ID" value="NZ_QUNI01000016.1"/>
</dbReference>
<accession>A0A3E0E3V0</accession>
<keyword evidence="3" id="KW-0804">Transcription</keyword>
<dbReference type="SMART" id="SM00342">
    <property type="entry name" value="HTH_ARAC"/>
    <property type="match status" value="1"/>
</dbReference>
<keyword evidence="6" id="KW-1185">Reference proteome</keyword>
<gene>
    <name evidence="5" type="ORF">C8P67_11621</name>
</gene>
<dbReference type="Pfam" id="PF12833">
    <property type="entry name" value="HTH_18"/>
    <property type="match status" value="1"/>
</dbReference>
<dbReference type="PANTHER" id="PTHR47893:SF1">
    <property type="entry name" value="REGULATORY PROTEIN PCHR"/>
    <property type="match status" value="1"/>
</dbReference>
<dbReference type="EMBL" id="QUNI01000016">
    <property type="protein sequence ID" value="REG91616.1"/>
    <property type="molecule type" value="Genomic_DNA"/>
</dbReference>
<evidence type="ECO:0000256" key="2">
    <source>
        <dbReference type="ARBA" id="ARBA00023125"/>
    </source>
</evidence>
<evidence type="ECO:0000313" key="6">
    <source>
        <dbReference type="Proteomes" id="UP000257136"/>
    </source>
</evidence>
<evidence type="ECO:0000256" key="3">
    <source>
        <dbReference type="ARBA" id="ARBA00023163"/>
    </source>
</evidence>
<dbReference type="PROSITE" id="PS01124">
    <property type="entry name" value="HTH_ARAC_FAMILY_2"/>
    <property type="match status" value="1"/>
</dbReference>
<dbReference type="OrthoDB" id="799767at2"/>
<dbReference type="AlphaFoldDB" id="A0A3E0E3V0"/>
<dbReference type="SUPFAM" id="SSF46689">
    <property type="entry name" value="Homeodomain-like"/>
    <property type="match status" value="2"/>
</dbReference>
<dbReference type="GO" id="GO:0043565">
    <property type="term" value="F:sequence-specific DNA binding"/>
    <property type="evidence" value="ECO:0007669"/>
    <property type="project" value="InterPro"/>
</dbReference>
<keyword evidence="1" id="KW-0805">Transcription regulation</keyword>
<dbReference type="PANTHER" id="PTHR47893">
    <property type="entry name" value="REGULATORY PROTEIN PCHR"/>
    <property type="match status" value="1"/>
</dbReference>